<dbReference type="InterPro" id="IPR029032">
    <property type="entry name" value="AhpD-like"/>
</dbReference>
<dbReference type="EMBL" id="JAVREO010000015">
    <property type="protein sequence ID" value="MDT0269249.1"/>
    <property type="molecule type" value="Genomic_DNA"/>
</dbReference>
<dbReference type="Pfam" id="PF02627">
    <property type="entry name" value="CMD"/>
    <property type="match status" value="2"/>
</dbReference>
<name>A0ABU2JWB2_9ACTN</name>
<dbReference type="InterPro" id="IPR052512">
    <property type="entry name" value="4CMD/NDH-1_regulator"/>
</dbReference>
<dbReference type="PANTHER" id="PTHR33570:SF10">
    <property type="entry name" value="GAMMA-CARBOXYMUCONOLACTONE DECARBOXYLASE"/>
    <property type="match status" value="1"/>
</dbReference>
<dbReference type="PANTHER" id="PTHR33570">
    <property type="entry name" value="4-CARBOXYMUCONOLACTONE DECARBOXYLASE FAMILY PROTEIN"/>
    <property type="match status" value="1"/>
</dbReference>
<feature type="domain" description="Carboxymuconolactone decarboxylase-like" evidence="1">
    <location>
        <begin position="179"/>
        <end position="264"/>
    </location>
</feature>
<keyword evidence="3" id="KW-1185">Reference proteome</keyword>
<evidence type="ECO:0000313" key="2">
    <source>
        <dbReference type="EMBL" id="MDT0269249.1"/>
    </source>
</evidence>
<reference evidence="3" key="1">
    <citation type="submission" date="2023-07" db="EMBL/GenBank/DDBJ databases">
        <title>30 novel species of actinomycetes from the DSMZ collection.</title>
        <authorList>
            <person name="Nouioui I."/>
        </authorList>
    </citation>
    <scope>NUCLEOTIDE SEQUENCE [LARGE SCALE GENOMIC DNA]</scope>
    <source>
        <strain evidence="3">DSM 44915</strain>
    </source>
</reference>
<dbReference type="RefSeq" id="WP_311669335.1">
    <property type="nucleotide sequence ID" value="NZ_JAVREO010000015.1"/>
</dbReference>
<dbReference type="InterPro" id="IPR003779">
    <property type="entry name" value="CMD-like"/>
</dbReference>
<evidence type="ECO:0000259" key="1">
    <source>
        <dbReference type="Pfam" id="PF02627"/>
    </source>
</evidence>
<dbReference type="Proteomes" id="UP001183410">
    <property type="component" value="Unassembled WGS sequence"/>
</dbReference>
<dbReference type="Gene3D" id="1.20.1290.10">
    <property type="entry name" value="AhpD-like"/>
    <property type="match status" value="2"/>
</dbReference>
<organism evidence="2 3">
    <name type="scientific">Streptomyces chisholmiae</name>
    <dbReference type="NCBI Taxonomy" id="3075540"/>
    <lineage>
        <taxon>Bacteria</taxon>
        <taxon>Bacillati</taxon>
        <taxon>Actinomycetota</taxon>
        <taxon>Actinomycetes</taxon>
        <taxon>Kitasatosporales</taxon>
        <taxon>Streptomycetaceae</taxon>
        <taxon>Streptomyces</taxon>
    </lineage>
</organism>
<gene>
    <name evidence="2" type="ORF">RM844_23470</name>
</gene>
<feature type="domain" description="Carboxymuconolactone decarboxylase-like" evidence="1">
    <location>
        <begin position="46"/>
        <end position="131"/>
    </location>
</feature>
<proteinExistence type="predicted"/>
<dbReference type="SUPFAM" id="SSF69118">
    <property type="entry name" value="AhpD-like"/>
    <property type="match status" value="1"/>
</dbReference>
<comment type="caution">
    <text evidence="2">The sequence shown here is derived from an EMBL/GenBank/DDBJ whole genome shotgun (WGS) entry which is preliminary data.</text>
</comment>
<accession>A0ABU2JWB2</accession>
<evidence type="ECO:0000313" key="3">
    <source>
        <dbReference type="Proteomes" id="UP001183410"/>
    </source>
</evidence>
<sequence length="274" mass="29461">MSHPENVADPATAAESERYRQGRAKLLEVSGERGAAAMAGLAEVAPDLARYVIEFAFGDVYARPGLTLAQRELATVAALSAQGDTAGQLTVHLNAAVNLGLSPEELVETLIQLVPFAGFPRALNAIRVVREVLAERGLTAEPEVHAEDRDRYQRGAEKLVEIDGQHGLDVVESLGDLAPDLGRYIVEFTFGDVYQRASLTPRQRQLVTVAALTALGDTAPQQRVHIGAALNVGLSPAQVVEILIQVVPYVGFPRVLNAIRVARDVFEERGTSAR</sequence>
<protein>
    <submittedName>
        <fullName evidence="2">Carboxymuconolactone decarboxylase family protein</fullName>
    </submittedName>
</protein>